<dbReference type="FunFam" id="3.30.70.1560:FF:000001">
    <property type="entry name" value="Pseudouridine synthase"/>
    <property type="match status" value="1"/>
</dbReference>
<dbReference type="EMBL" id="CP002209">
    <property type="protein sequence ID" value="ADN77251.1"/>
    <property type="molecule type" value="Genomic_DNA"/>
</dbReference>
<protein>
    <recommendedName>
        <fullName evidence="6">Ribosomal small subunit pseudouridine synthase A</fullName>
        <ecNumber evidence="5">5.4.99.19</ecNumber>
    </recommendedName>
    <alternativeName>
        <fullName evidence="8">16S pseudouridylate 516 synthase</fullName>
    </alternativeName>
    <alternativeName>
        <fullName evidence="7">16S rRNA pseudouridine(516) synthase</fullName>
    </alternativeName>
    <alternativeName>
        <fullName evidence="9">rRNA pseudouridylate synthase A</fullName>
    </alternativeName>
    <alternativeName>
        <fullName evidence="10">rRNA-uridine isomerase A</fullName>
    </alternativeName>
</protein>
<comment type="similarity">
    <text evidence="1">Belongs to the pseudouridine synthase RsuA family.</text>
</comment>
<dbReference type="InterPro" id="IPR020103">
    <property type="entry name" value="PsdUridine_synth_cat_dom_sf"/>
</dbReference>
<gene>
    <name evidence="13" type="ordered locus">Fbal_3051</name>
</gene>
<dbReference type="GeneID" id="67183273"/>
<dbReference type="InterPro" id="IPR036986">
    <property type="entry name" value="S4_RNA-bd_sf"/>
</dbReference>
<accession>E1SU07</accession>
<dbReference type="SUPFAM" id="SSF55174">
    <property type="entry name" value="Alpha-L RNA-binding motif"/>
    <property type="match status" value="1"/>
</dbReference>
<dbReference type="EC" id="5.4.99.19" evidence="5"/>
<evidence type="ECO:0000256" key="2">
    <source>
        <dbReference type="ARBA" id="ARBA00023235"/>
    </source>
</evidence>
<evidence type="ECO:0000256" key="6">
    <source>
        <dbReference type="ARBA" id="ARBA00041097"/>
    </source>
</evidence>
<sequence>MRLDKYLCSCTDLTRSMAKKLLHKGEVQCDGEVVKDPGFKVTDDTQVVLEGVPLGPVATRYIMLHKPAEFLCSNVDELYPSVLNLIELPKRETLRIAGRLDVDTTGLVLLSEDGQWCHQITSPRRQCSKRYRAWLAEPLVADAEQQLAQGVQLHNEEGLTRPAELVRISDTEVLLTIEEGKYHQVKRMFAALGNKVVALHREAIGAIELDETLEPGEWRLLSEDEAQSVYGD</sequence>
<dbReference type="CDD" id="cd00165">
    <property type="entry name" value="S4"/>
    <property type="match status" value="1"/>
</dbReference>
<dbReference type="GO" id="GO:0005829">
    <property type="term" value="C:cytosol"/>
    <property type="evidence" value="ECO:0007669"/>
    <property type="project" value="UniProtKB-ARBA"/>
</dbReference>
<dbReference type="Pfam" id="PF01479">
    <property type="entry name" value="S4"/>
    <property type="match status" value="1"/>
</dbReference>
<evidence type="ECO:0000313" key="14">
    <source>
        <dbReference type="Proteomes" id="UP000006683"/>
    </source>
</evidence>
<dbReference type="SUPFAM" id="SSF55120">
    <property type="entry name" value="Pseudouridine synthase"/>
    <property type="match status" value="1"/>
</dbReference>
<dbReference type="AlphaFoldDB" id="E1SU07"/>
<dbReference type="CDD" id="cd02553">
    <property type="entry name" value="PseudoU_synth_RsuA"/>
    <property type="match status" value="1"/>
</dbReference>
<dbReference type="eggNOG" id="COG1187">
    <property type="taxonomic scope" value="Bacteria"/>
</dbReference>
<organism evidence="13 14">
    <name type="scientific">Ferrimonas balearica (strain DSM 9799 / CCM 4581 / KCTC 23876 / PAT)</name>
    <dbReference type="NCBI Taxonomy" id="550540"/>
    <lineage>
        <taxon>Bacteria</taxon>
        <taxon>Pseudomonadati</taxon>
        <taxon>Pseudomonadota</taxon>
        <taxon>Gammaproteobacteria</taxon>
        <taxon>Alteromonadales</taxon>
        <taxon>Ferrimonadaceae</taxon>
        <taxon>Ferrimonas</taxon>
    </lineage>
</organism>
<dbReference type="Pfam" id="PF00849">
    <property type="entry name" value="PseudoU_synth_2"/>
    <property type="match status" value="1"/>
</dbReference>
<dbReference type="Gene3D" id="3.30.70.580">
    <property type="entry name" value="Pseudouridine synthase I, catalytic domain, N-terminal subdomain"/>
    <property type="match status" value="1"/>
</dbReference>
<evidence type="ECO:0000256" key="1">
    <source>
        <dbReference type="ARBA" id="ARBA00008348"/>
    </source>
</evidence>
<dbReference type="InterPro" id="IPR002942">
    <property type="entry name" value="S4_RNA-bd"/>
</dbReference>
<dbReference type="InterPro" id="IPR020094">
    <property type="entry name" value="TruA/RsuA/RluB/E/F_N"/>
</dbReference>
<dbReference type="GO" id="GO:0160136">
    <property type="term" value="F:16S rRNA pseudouridine(516) synthase activity"/>
    <property type="evidence" value="ECO:0007669"/>
    <property type="project" value="UniProtKB-EC"/>
</dbReference>
<dbReference type="KEGG" id="fbl:Fbal_3051"/>
<dbReference type="InterPro" id="IPR050343">
    <property type="entry name" value="RsuA_PseudoU_synthase"/>
</dbReference>
<proteinExistence type="inferred from homology"/>
<evidence type="ECO:0000259" key="12">
    <source>
        <dbReference type="SMART" id="SM00363"/>
    </source>
</evidence>
<comment type="catalytic activity">
    <reaction evidence="3">
        <text>uridine(516) in 16S rRNA = pseudouridine(516) in 16S rRNA</text>
        <dbReference type="Rhea" id="RHEA:38867"/>
        <dbReference type="Rhea" id="RHEA-COMP:10089"/>
        <dbReference type="Rhea" id="RHEA-COMP:10090"/>
        <dbReference type="ChEBI" id="CHEBI:65314"/>
        <dbReference type="ChEBI" id="CHEBI:65315"/>
        <dbReference type="EC" id="5.4.99.19"/>
    </reaction>
</comment>
<keyword evidence="14" id="KW-1185">Reference proteome</keyword>
<dbReference type="STRING" id="550540.Fbal_3051"/>
<keyword evidence="11" id="KW-0694">RNA-binding</keyword>
<dbReference type="Gene3D" id="3.30.70.1560">
    <property type="entry name" value="Alpha-L RNA-binding motif"/>
    <property type="match status" value="1"/>
</dbReference>
<evidence type="ECO:0000256" key="9">
    <source>
        <dbReference type="ARBA" id="ARBA00042844"/>
    </source>
</evidence>
<name>E1SU07_FERBD</name>
<evidence type="ECO:0000256" key="4">
    <source>
        <dbReference type="ARBA" id="ARBA00037590"/>
    </source>
</evidence>
<dbReference type="RefSeq" id="WP_013346557.1">
    <property type="nucleotide sequence ID" value="NC_014541.1"/>
</dbReference>
<dbReference type="PROSITE" id="PS50889">
    <property type="entry name" value="S4"/>
    <property type="match status" value="1"/>
</dbReference>
<evidence type="ECO:0000256" key="3">
    <source>
        <dbReference type="ARBA" id="ARBA00036749"/>
    </source>
</evidence>
<dbReference type="PANTHER" id="PTHR47683">
    <property type="entry name" value="PSEUDOURIDINE SYNTHASE FAMILY PROTEIN-RELATED"/>
    <property type="match status" value="1"/>
</dbReference>
<evidence type="ECO:0000313" key="13">
    <source>
        <dbReference type="EMBL" id="ADN77251.1"/>
    </source>
</evidence>
<dbReference type="GO" id="GO:0000455">
    <property type="term" value="P:enzyme-directed rRNA pseudouridine synthesis"/>
    <property type="evidence" value="ECO:0007669"/>
    <property type="project" value="UniProtKB-ARBA"/>
</dbReference>
<evidence type="ECO:0000256" key="11">
    <source>
        <dbReference type="PROSITE-ProRule" id="PRU00182"/>
    </source>
</evidence>
<feature type="domain" description="RNA-binding S4" evidence="12">
    <location>
        <begin position="1"/>
        <end position="58"/>
    </location>
</feature>
<reference evidence="13 14" key="1">
    <citation type="journal article" date="2010" name="Stand. Genomic Sci.">
        <title>Complete genome sequence of Ferrimonas balearica type strain (PAT).</title>
        <authorList>
            <person name="Nolan M."/>
            <person name="Sikorski J."/>
            <person name="Davenport K."/>
            <person name="Lucas S."/>
            <person name="Glavina Del Rio T."/>
            <person name="Tice H."/>
            <person name="Cheng J."/>
            <person name="Goodwin L."/>
            <person name="Pitluck S."/>
            <person name="Liolios K."/>
            <person name="Ivanova N."/>
            <person name="Mavromatis K."/>
            <person name="Ovchinnikova G."/>
            <person name="Pati A."/>
            <person name="Chen A."/>
            <person name="Palaniappan K."/>
            <person name="Land M."/>
            <person name="Hauser L."/>
            <person name="Chang Y."/>
            <person name="Jeffries C."/>
            <person name="Tapia R."/>
            <person name="Brettin T."/>
            <person name="Detter J."/>
            <person name="Han C."/>
            <person name="Yasawong M."/>
            <person name="Rohde M."/>
            <person name="Tindall B."/>
            <person name="Goker M."/>
            <person name="Woyke T."/>
            <person name="Bristow J."/>
            <person name="Eisen J."/>
            <person name="Markowitz V."/>
            <person name="Hugenholtz P."/>
            <person name="Kyrpides N."/>
            <person name="Klenk H."/>
            <person name="Lapidus A."/>
        </authorList>
    </citation>
    <scope>NUCLEOTIDE SEQUENCE [LARGE SCALE GENOMIC DNA]</scope>
    <source>
        <strain evidence="14">DSM 9799 / CCM 4581 / KCTC 23876 / PAT</strain>
    </source>
</reference>
<evidence type="ECO:0000256" key="5">
    <source>
        <dbReference type="ARBA" id="ARBA00038915"/>
    </source>
</evidence>
<evidence type="ECO:0000256" key="8">
    <source>
        <dbReference type="ARBA" id="ARBA00042589"/>
    </source>
</evidence>
<dbReference type="PANTHER" id="PTHR47683:SF4">
    <property type="entry name" value="PSEUDOURIDINE SYNTHASE"/>
    <property type="match status" value="1"/>
</dbReference>
<evidence type="ECO:0000256" key="7">
    <source>
        <dbReference type="ARBA" id="ARBA00041336"/>
    </source>
</evidence>
<dbReference type="InterPro" id="IPR042092">
    <property type="entry name" value="PsdUridine_s_RsuA/RluB/E/F_cat"/>
</dbReference>
<comment type="function">
    <text evidence="4">Responsible for synthesis of pseudouridine from uracil-516 in 16S ribosomal RNA.</text>
</comment>
<dbReference type="InterPro" id="IPR006145">
    <property type="entry name" value="PsdUridine_synth_RsuA/RluA"/>
</dbReference>
<dbReference type="Proteomes" id="UP000006683">
    <property type="component" value="Chromosome"/>
</dbReference>
<dbReference type="Gene3D" id="3.10.290.10">
    <property type="entry name" value="RNA-binding S4 domain"/>
    <property type="match status" value="1"/>
</dbReference>
<dbReference type="InterPro" id="IPR000748">
    <property type="entry name" value="PsdUridine_synth_RsuA/RluB/E/F"/>
</dbReference>
<evidence type="ECO:0000256" key="10">
    <source>
        <dbReference type="ARBA" id="ARBA00043143"/>
    </source>
</evidence>
<dbReference type="OrthoDB" id="9807213at2"/>
<dbReference type="GO" id="GO:0003723">
    <property type="term" value="F:RNA binding"/>
    <property type="evidence" value="ECO:0007669"/>
    <property type="project" value="UniProtKB-KW"/>
</dbReference>
<dbReference type="NCBIfam" id="TIGR00093">
    <property type="entry name" value="pseudouridine synthase"/>
    <property type="match status" value="1"/>
</dbReference>
<keyword evidence="2 13" id="KW-0413">Isomerase</keyword>
<dbReference type="HOGENOM" id="CLU_024979_1_2_6"/>
<dbReference type="SMART" id="SM00363">
    <property type="entry name" value="S4"/>
    <property type="match status" value="1"/>
</dbReference>